<dbReference type="PROSITE" id="PS50088">
    <property type="entry name" value="ANK_REPEAT"/>
    <property type="match status" value="14"/>
</dbReference>
<feature type="repeat" description="ANK" evidence="4">
    <location>
        <begin position="769"/>
        <end position="806"/>
    </location>
</feature>
<dbReference type="PANTHER" id="PTHR24198">
    <property type="entry name" value="ANKYRIN REPEAT AND PROTEIN KINASE DOMAIN-CONTAINING PROTEIN"/>
    <property type="match status" value="1"/>
</dbReference>
<evidence type="ECO:0000259" key="6">
    <source>
        <dbReference type="Pfam" id="PF24883"/>
    </source>
</evidence>
<evidence type="ECO:0000313" key="9">
    <source>
        <dbReference type="Proteomes" id="UP000515204"/>
    </source>
</evidence>
<feature type="compositionally biased region" description="Low complexity" evidence="5">
    <location>
        <begin position="1223"/>
        <end position="1244"/>
    </location>
</feature>
<dbReference type="GeneID" id="106743794"/>
<keyword evidence="3 4" id="KW-0040">ANK repeat</keyword>
<dbReference type="InterPro" id="IPR058018">
    <property type="entry name" value="AAA_lid_TANC1/2"/>
</dbReference>
<dbReference type="SUPFAM" id="SSF52540">
    <property type="entry name" value="P-loop containing nucleoside triphosphate hydrolases"/>
    <property type="match status" value="1"/>
</dbReference>
<dbReference type="InterPro" id="IPR036770">
    <property type="entry name" value="Ankyrin_rpt-contain_sf"/>
</dbReference>
<feature type="repeat" description="ANK" evidence="4">
    <location>
        <begin position="1074"/>
        <end position="1106"/>
    </location>
</feature>
<sequence length="1454" mass="159141">MAAPVIEKKRFFCREWAFIKLSHCLEQRPASKTCGTLIVGGPGSGKTALCAELAWPSNGTSARHQRSLNRRLLARHFCQTRSEASLSPAQFVRSLVAQLLQTSSDRINRPSSISTLPTVSTTEVTNAITTITETITTTMITVTTPVTTASMTVLTSKEAVAEAYAEKLSTDPEIQAALQPDILDRDPDDALKKALLFPLLEVEPPKNSLFLLVDSIDEGQILNSPLTGTKDSRRENNRVSRTIAELLANHHHLFPQWLLLVCTARRQSKTISRMFTGFRKISLDDLRKSQVVRDVQQYILARLDQEDALRQHISRDTAEMLNQLHIKSNGCFLYLEKVLDGVAENFIILREVREIPGTLNGLYLWLCQRLFSRKQFAKVQPLLNVILAAKLPITQDILYKSVKTACINITLDDFNRRLYFLRRIISVSRTGALMFFHHSFAEWLLDVKHCTQKYLCSVTEGHAMLAAYYTLRGPELNPDEICVLAQHLQRAILNNTTNTIGILDTHTLQTLWIIDSSAPIESCYINSSECILWPKQDMKLLKLLIDAGAKPSEKIEVEEDVIKDAIVPSSQVSQDVSPVDESSEPLIELLGESGDINQTDSYGRTVLHTLAADGNASLLELALSACPQAKLEIADRHGQTPLNLAARHGYGDVVRVLLAAGAKADHADCDGWTALRAAAWGGHIQVVEQLLKHGAMVDCADWDQRTALRAAAWGGHEDIVKALLQHGADVNRTDDEGRTALIAAAYMGHSEIVEHLLDFGAKIDHADNDGRTALSVAALCVPANHGYAKVVTILLERGAIVDHQDKDGMTPLLVAAFEGHRDVCELLLENEADVDHCDVIGRTPLWAAASMGHGSVVALLLFWGCYVDSIDNEGRTVLSVAAAQGCTDVVKQLLDRGLDEQHRDNSGWTPLHYAAFEGHIDVCEALLDAGAKIDETDNDGKSALMLAAQEGHTSLVEKLLERHDATIDQHAHDGKTAIRLAALEGHYDTVRTLLFHNADVNAKDADGRSTLYILALENRLTMARFLLEHANVDVESRDSEGRTPLHVSAWQGHMEMVALLLTEGNATVNACDNENRTSLHLAAWQGHAAIVRLLLENGATPDHTCNQGATALGIAAQEGHEHCVRALLDHGADPSHSDHCGRNAIKVAAKSGHETVVKLLEEHSAANQRIMKAGINGGGSSSATSITSDSTIETKPSSAILNPLSMQYSPAESPDSTKRRSCISLGNNSSNSKSSSNLTGSIKSDQGKLNKNSVVTYQTPLSFTQQLQQCSRGAKSRPLSKLLLSPLKSEPQSPIYASPPHSPFSDSFIPYSPTNTSPPSSQTAVNVMQSQLGVSLLMGNSNILHKTQTEGYNHSTVIYEPINIKTIDKHNIAKPLELTNEMLGLSIGKDKENGRDISKTFNKRNSADTHFSRNTHMRIILGNSGAGVGRNVKYLASDHTPGRYQLDYQSQETQ</sequence>
<evidence type="ECO:0000259" key="7">
    <source>
        <dbReference type="Pfam" id="PF25520"/>
    </source>
</evidence>
<protein>
    <submittedName>
        <fullName evidence="10">Ankyrin repeat domain-containing protein 50</fullName>
    </submittedName>
</protein>
<feature type="repeat" description="ANK" evidence="4">
    <location>
        <begin position="973"/>
        <end position="1005"/>
    </location>
</feature>
<feature type="compositionally biased region" description="Low complexity" evidence="5">
    <location>
        <begin position="1181"/>
        <end position="1194"/>
    </location>
</feature>
<dbReference type="PANTHER" id="PTHR24198:SF165">
    <property type="entry name" value="ANKYRIN REPEAT-CONTAINING PROTEIN-RELATED"/>
    <property type="match status" value="1"/>
</dbReference>
<feature type="repeat" description="ANK" evidence="4">
    <location>
        <begin position="873"/>
        <end position="905"/>
    </location>
</feature>
<feature type="repeat" description="ANK" evidence="4">
    <location>
        <begin position="906"/>
        <end position="938"/>
    </location>
</feature>
<evidence type="ECO:0000256" key="2">
    <source>
        <dbReference type="ARBA" id="ARBA00022737"/>
    </source>
</evidence>
<feature type="repeat" description="ANK" evidence="4">
    <location>
        <begin position="637"/>
        <end position="669"/>
    </location>
</feature>
<dbReference type="Pfam" id="PF25521">
    <property type="entry name" value="WHD_TANC1"/>
    <property type="match status" value="1"/>
</dbReference>
<dbReference type="Pfam" id="PF00023">
    <property type="entry name" value="Ank"/>
    <property type="match status" value="3"/>
</dbReference>
<feature type="compositionally biased region" description="Polar residues" evidence="5">
    <location>
        <begin position="1195"/>
        <end position="1210"/>
    </location>
</feature>
<dbReference type="KEGG" id="dqu:106743794"/>
<feature type="repeat" description="ANK" evidence="4">
    <location>
        <begin position="840"/>
        <end position="872"/>
    </location>
</feature>
<organism evidence="9 10">
    <name type="scientific">Dinoponera quadriceps</name>
    <name type="common">South American ant</name>
    <dbReference type="NCBI Taxonomy" id="609295"/>
    <lineage>
        <taxon>Eukaryota</taxon>
        <taxon>Metazoa</taxon>
        <taxon>Ecdysozoa</taxon>
        <taxon>Arthropoda</taxon>
        <taxon>Hexapoda</taxon>
        <taxon>Insecta</taxon>
        <taxon>Pterygota</taxon>
        <taxon>Neoptera</taxon>
        <taxon>Endopterygota</taxon>
        <taxon>Hymenoptera</taxon>
        <taxon>Apocrita</taxon>
        <taxon>Aculeata</taxon>
        <taxon>Formicoidea</taxon>
        <taxon>Formicidae</taxon>
        <taxon>Ponerinae</taxon>
        <taxon>Ponerini</taxon>
        <taxon>Dinoponera</taxon>
    </lineage>
</organism>
<dbReference type="Proteomes" id="UP000515204">
    <property type="component" value="Unplaced"/>
</dbReference>
<keyword evidence="9" id="KW-1185">Reference proteome</keyword>
<feature type="domain" description="TANC1/2-like winged helix" evidence="8">
    <location>
        <begin position="369"/>
        <end position="518"/>
    </location>
</feature>
<gene>
    <name evidence="10" type="primary">LOC106743794</name>
</gene>
<dbReference type="Pfam" id="PF24883">
    <property type="entry name" value="NPHP3_N"/>
    <property type="match status" value="1"/>
</dbReference>
<feature type="repeat" description="ANK" evidence="4">
    <location>
        <begin position="736"/>
        <end position="768"/>
    </location>
</feature>
<feature type="domain" description="TANC1/2-like AAA+ ATPase lid" evidence="7">
    <location>
        <begin position="284"/>
        <end position="368"/>
    </location>
</feature>
<feature type="repeat" description="ANK" evidence="4">
    <location>
        <begin position="670"/>
        <end position="702"/>
    </location>
</feature>
<accession>A0A6P3X5A0</accession>
<name>A0A6P3X5A0_DINQU</name>
<dbReference type="InterPro" id="IPR058056">
    <property type="entry name" value="WH_TANC1/2"/>
</dbReference>
<evidence type="ECO:0000256" key="3">
    <source>
        <dbReference type="ARBA" id="ARBA00023043"/>
    </source>
</evidence>
<reference evidence="10" key="1">
    <citation type="submission" date="2025-08" db="UniProtKB">
        <authorList>
            <consortium name="RefSeq"/>
        </authorList>
    </citation>
    <scope>IDENTIFICATION</scope>
</reference>
<feature type="repeat" description="ANK" evidence="4">
    <location>
        <begin position="703"/>
        <end position="735"/>
    </location>
</feature>
<dbReference type="Gene3D" id="1.25.40.20">
    <property type="entry name" value="Ankyrin repeat-containing domain"/>
    <property type="match status" value="6"/>
</dbReference>
<evidence type="ECO:0000256" key="1">
    <source>
        <dbReference type="ARBA" id="ARBA00022553"/>
    </source>
</evidence>
<dbReference type="InterPro" id="IPR002110">
    <property type="entry name" value="Ankyrin_rpt"/>
</dbReference>
<keyword evidence="2" id="KW-0677">Repeat</keyword>
<dbReference type="InterPro" id="IPR027417">
    <property type="entry name" value="P-loop_NTPase"/>
</dbReference>
<proteinExistence type="predicted"/>
<feature type="repeat" description="ANK" evidence="4">
    <location>
        <begin position="939"/>
        <end position="962"/>
    </location>
</feature>
<dbReference type="PRINTS" id="PR01415">
    <property type="entry name" value="ANKYRIN"/>
</dbReference>
<dbReference type="SUPFAM" id="SSF48403">
    <property type="entry name" value="Ankyrin repeat"/>
    <property type="match status" value="2"/>
</dbReference>
<dbReference type="PROSITE" id="PS50297">
    <property type="entry name" value="ANK_REP_REGION"/>
    <property type="match status" value="12"/>
</dbReference>
<dbReference type="Pfam" id="PF13637">
    <property type="entry name" value="Ank_4"/>
    <property type="match status" value="2"/>
</dbReference>
<dbReference type="SMART" id="SM00248">
    <property type="entry name" value="ANK"/>
    <property type="match status" value="18"/>
</dbReference>
<dbReference type="Pfam" id="PF12796">
    <property type="entry name" value="Ank_2"/>
    <property type="match status" value="3"/>
</dbReference>
<evidence type="ECO:0000313" key="10">
    <source>
        <dbReference type="RefSeq" id="XP_014473473.1"/>
    </source>
</evidence>
<feature type="repeat" description="ANK" evidence="4">
    <location>
        <begin position="807"/>
        <end position="839"/>
    </location>
</feature>
<feature type="repeat" description="ANK" evidence="4">
    <location>
        <begin position="1107"/>
        <end position="1139"/>
    </location>
</feature>
<feature type="domain" description="Nephrocystin 3-like N-terminal" evidence="6">
    <location>
        <begin position="35"/>
        <end position="109"/>
    </location>
</feature>
<dbReference type="OrthoDB" id="427518at2759"/>
<evidence type="ECO:0000256" key="4">
    <source>
        <dbReference type="PROSITE-ProRule" id="PRU00023"/>
    </source>
</evidence>
<evidence type="ECO:0000259" key="8">
    <source>
        <dbReference type="Pfam" id="PF25521"/>
    </source>
</evidence>
<feature type="repeat" description="ANK" evidence="4">
    <location>
        <begin position="1040"/>
        <end position="1073"/>
    </location>
</feature>
<evidence type="ECO:0000256" key="5">
    <source>
        <dbReference type="SAM" id="MobiDB-lite"/>
    </source>
</evidence>
<keyword evidence="1" id="KW-0597">Phosphoprotein</keyword>
<dbReference type="InterPro" id="IPR056884">
    <property type="entry name" value="NPHP3-like_N"/>
</dbReference>
<feature type="region of interest" description="Disordered" evidence="5">
    <location>
        <begin position="1173"/>
        <end position="1246"/>
    </location>
</feature>
<dbReference type="RefSeq" id="XP_014473473.1">
    <property type="nucleotide sequence ID" value="XM_014617987.1"/>
</dbReference>
<dbReference type="Pfam" id="PF25520">
    <property type="entry name" value="AAA_lid_TANC1"/>
    <property type="match status" value="1"/>
</dbReference>